<keyword evidence="4" id="KW-1185">Reference proteome</keyword>
<feature type="compositionally biased region" description="Basic residues" evidence="1">
    <location>
        <begin position="132"/>
        <end position="146"/>
    </location>
</feature>
<accession>A0A373FL36</accession>
<dbReference type="PANTHER" id="PTHR43252">
    <property type="entry name" value="TRANSCRIPTIONAL REGULATOR YQJI"/>
    <property type="match status" value="1"/>
</dbReference>
<evidence type="ECO:0000256" key="1">
    <source>
        <dbReference type="SAM" id="MobiDB-lite"/>
    </source>
</evidence>
<evidence type="ECO:0000259" key="2">
    <source>
        <dbReference type="Pfam" id="PF03551"/>
    </source>
</evidence>
<dbReference type="Gene3D" id="1.10.10.10">
    <property type="entry name" value="Winged helix-like DNA-binding domain superfamily/Winged helix DNA-binding domain"/>
    <property type="match status" value="1"/>
</dbReference>
<feature type="region of interest" description="Disordered" evidence="1">
    <location>
        <begin position="132"/>
        <end position="170"/>
    </location>
</feature>
<organism evidence="3 4">
    <name type="scientific">Comamonas testosteroni</name>
    <name type="common">Pseudomonas testosteroni</name>
    <dbReference type="NCBI Taxonomy" id="285"/>
    <lineage>
        <taxon>Bacteria</taxon>
        <taxon>Pseudomonadati</taxon>
        <taxon>Pseudomonadota</taxon>
        <taxon>Betaproteobacteria</taxon>
        <taxon>Burkholderiales</taxon>
        <taxon>Comamonadaceae</taxon>
        <taxon>Comamonas</taxon>
    </lineage>
</organism>
<dbReference type="OrthoDB" id="9814826at2"/>
<evidence type="ECO:0000313" key="3">
    <source>
        <dbReference type="EMBL" id="RGE44891.1"/>
    </source>
</evidence>
<reference evidence="3 4" key="1">
    <citation type="submission" date="2018-08" db="EMBL/GenBank/DDBJ databases">
        <title>Comamonas testosteroni strain SWCO2.</title>
        <authorList>
            <person name="Jiang N."/>
            <person name="Zhang X.Z."/>
        </authorList>
    </citation>
    <scope>NUCLEOTIDE SEQUENCE [LARGE SCALE GENOMIC DNA]</scope>
    <source>
        <strain evidence="3 4">SWCO2</strain>
    </source>
</reference>
<dbReference type="PANTHER" id="PTHR43252:SF7">
    <property type="entry name" value="TRANSCRIPTIONAL REGULATOR YQJI"/>
    <property type="match status" value="1"/>
</dbReference>
<sequence length="332" mass="36183">MAGGFAPVALNASAAIAQMFFAGVGGLGHDKTIKKAWPHCCVPSLHCARPGPTHVRPALFAAVAGEEKLKQKWPHVHKINRRVASILIAKVVCFRKSSFVKLREFWAVLLEFAGLKIYLRCILIKGIHMPHHHPHHHHHAPHGPRGAHHDGGEGGGHHHRGPRHGDPEHQARKRERIFEAGGLKLIALHLIAQQPSHGYDLIRAIGELVGGDYQPSPGTIYPTLSYLVDMGHATATEADGGRKQYAVTAEGKLALEEQSEALQHLLARLSEGKNREARQRPAQLVRAIENFRTAMRLKTHGQPGVPAAALTEAQINAIAAIIDEAALKIEKA</sequence>
<proteinExistence type="predicted"/>
<dbReference type="Proteomes" id="UP000261948">
    <property type="component" value="Unassembled WGS sequence"/>
</dbReference>
<feature type="compositionally biased region" description="Basic and acidic residues" evidence="1">
    <location>
        <begin position="147"/>
        <end position="156"/>
    </location>
</feature>
<dbReference type="InterPro" id="IPR036388">
    <property type="entry name" value="WH-like_DNA-bd_sf"/>
</dbReference>
<dbReference type="InterPro" id="IPR005149">
    <property type="entry name" value="Tscrpt_reg_PadR_N"/>
</dbReference>
<dbReference type="EMBL" id="QURR01000013">
    <property type="protein sequence ID" value="RGE44891.1"/>
    <property type="molecule type" value="Genomic_DNA"/>
</dbReference>
<name>A0A373FL36_COMTE</name>
<evidence type="ECO:0000313" key="4">
    <source>
        <dbReference type="Proteomes" id="UP000261948"/>
    </source>
</evidence>
<gene>
    <name evidence="3" type="ORF">DZC30_12100</name>
</gene>
<dbReference type="Pfam" id="PF03551">
    <property type="entry name" value="PadR"/>
    <property type="match status" value="1"/>
</dbReference>
<protein>
    <submittedName>
        <fullName evidence="3">PadR family transcriptional regulator</fullName>
    </submittedName>
</protein>
<feature type="domain" description="Transcription regulator PadR N-terminal" evidence="2">
    <location>
        <begin position="188"/>
        <end position="257"/>
    </location>
</feature>
<comment type="caution">
    <text evidence="3">The sequence shown here is derived from an EMBL/GenBank/DDBJ whole genome shotgun (WGS) entry which is preliminary data.</text>
</comment>
<dbReference type="SUPFAM" id="SSF46785">
    <property type="entry name" value="Winged helix' DNA-binding domain"/>
    <property type="match status" value="1"/>
</dbReference>
<dbReference type="InterPro" id="IPR036390">
    <property type="entry name" value="WH_DNA-bd_sf"/>
</dbReference>
<dbReference type="AlphaFoldDB" id="A0A373FL36"/>